<accession>A0A8J4WHS9</accession>
<dbReference type="InterPro" id="IPR032770">
    <property type="entry name" value="DUF4537"/>
</dbReference>
<reference evidence="3" key="1">
    <citation type="submission" date="2019-05" db="EMBL/GenBank/DDBJ databases">
        <title>Annotation for the trematode Paragonimus heterotremus.</title>
        <authorList>
            <person name="Choi Y.-J."/>
        </authorList>
    </citation>
    <scope>NUCLEOTIDE SEQUENCE</scope>
    <source>
        <strain evidence="3">LC</strain>
    </source>
</reference>
<dbReference type="PANTHER" id="PTHR14343:SF5">
    <property type="entry name" value="DUF4537 DOMAIN-CONTAINING PROTEIN"/>
    <property type="match status" value="1"/>
</dbReference>
<evidence type="ECO:0000313" key="4">
    <source>
        <dbReference type="Proteomes" id="UP000748531"/>
    </source>
</evidence>
<organism evidence="3 4">
    <name type="scientific">Paragonimus heterotremus</name>
    <dbReference type="NCBI Taxonomy" id="100268"/>
    <lineage>
        <taxon>Eukaryota</taxon>
        <taxon>Metazoa</taxon>
        <taxon>Spiralia</taxon>
        <taxon>Lophotrochozoa</taxon>
        <taxon>Platyhelminthes</taxon>
        <taxon>Trematoda</taxon>
        <taxon>Digenea</taxon>
        <taxon>Plagiorchiida</taxon>
        <taxon>Troglotremata</taxon>
        <taxon>Troglotrematidae</taxon>
        <taxon>Paragonimus</taxon>
    </lineage>
</organism>
<dbReference type="Gene3D" id="2.30.30.140">
    <property type="match status" value="1"/>
</dbReference>
<dbReference type="OrthoDB" id="6241467at2759"/>
<protein>
    <recommendedName>
        <fullName evidence="2">DUF4537 domain-containing protein</fullName>
    </recommendedName>
</protein>
<feature type="compositionally biased region" description="Basic and acidic residues" evidence="1">
    <location>
        <begin position="343"/>
        <end position="352"/>
    </location>
</feature>
<feature type="domain" description="DUF4537" evidence="2">
    <location>
        <begin position="53"/>
        <end position="226"/>
    </location>
</feature>
<gene>
    <name evidence="3" type="ORF">PHET_06572</name>
</gene>
<feature type="compositionally biased region" description="Basic residues" evidence="1">
    <location>
        <begin position="333"/>
        <end position="342"/>
    </location>
</feature>
<evidence type="ECO:0000313" key="3">
    <source>
        <dbReference type="EMBL" id="KAF5400329.1"/>
    </source>
</evidence>
<dbReference type="Pfam" id="PF15057">
    <property type="entry name" value="DUF4537"/>
    <property type="match status" value="1"/>
</dbReference>
<comment type="caution">
    <text evidence="3">The sequence shown here is derived from an EMBL/GenBank/DDBJ whole genome shotgun (WGS) entry which is preliminary data.</text>
</comment>
<keyword evidence="4" id="KW-1185">Reference proteome</keyword>
<proteinExistence type="predicted"/>
<sequence>MQLTNWARTTVNPSMLKDLNQRLFHCSEKCAEANRCYPHSSGIVNAFSRVLCGRNVLARRKQDGHFYAGIVQEVQTAHISDRVLVRFGPFQSVRRSATCSRNLLSCTDSYLYESIPITDIIDLQYALKHPVELYDKVLVPELWPIPRCAVHPSKECRLLKHARYHPGTVVAGREQRGQIGTNNMNKLLDSTQKALTVALANNNYRVGNHQVPANQAVWISKVMFDRITIEQIMPASAREWLRYKTLVPCAYPKQSAPGYPSDEPLRRSDNFSRPAKPANCLQFVEGPQVQMDFGTDARIQQLVPVYDALLCASHEECEGTESRHVNKPMYHSLPRRSHRHHDGQHSRPAMDM</sequence>
<dbReference type="EMBL" id="LUCH01003284">
    <property type="protein sequence ID" value="KAF5400329.1"/>
    <property type="molecule type" value="Genomic_DNA"/>
</dbReference>
<evidence type="ECO:0000259" key="2">
    <source>
        <dbReference type="Pfam" id="PF15057"/>
    </source>
</evidence>
<evidence type="ECO:0000256" key="1">
    <source>
        <dbReference type="SAM" id="MobiDB-lite"/>
    </source>
</evidence>
<dbReference type="PANTHER" id="PTHR14343">
    <property type="entry name" value="VWFA DOMAIN-CONTAINING PROTEIN"/>
    <property type="match status" value="1"/>
</dbReference>
<feature type="region of interest" description="Disordered" evidence="1">
    <location>
        <begin position="330"/>
        <end position="352"/>
    </location>
</feature>
<dbReference type="AlphaFoldDB" id="A0A8J4WHS9"/>
<name>A0A8J4WHS9_9TREM</name>
<dbReference type="Proteomes" id="UP000748531">
    <property type="component" value="Unassembled WGS sequence"/>
</dbReference>